<feature type="compositionally biased region" description="Polar residues" evidence="1">
    <location>
        <begin position="254"/>
        <end position="266"/>
    </location>
</feature>
<evidence type="ECO:0000256" key="1">
    <source>
        <dbReference type="SAM" id="MobiDB-lite"/>
    </source>
</evidence>
<sequence length="363" mass="40712">MAEFGDFLLDARGVRDNSGLAAIFHGEDKKDKSDVSFQYKRPTEPIVEQSQSAAQTKSGTATTTLTSQPNALVSKTSKPNEPAPSCIFNSAAECHFHDGTQYQRRGVIFVYILRGSQQPTFTLALMNATGNNDCFSETTITSDFNPNISQDRIIVFRDNRKAAWSIMLPDVQTGQLFIKVLNSSKEYLRQLQLQGIQTQLSDQQQASLLQNQTGLQQSISGSTSMQQLPQSTQIINSTDPNLQQQQQQQQQQQFTSSDQNSIQAQTSAKQAAEIGLAAQIEANLSGTPSMSQLKHRVQTDMSQKDNELNSVKKKDKKKKKKQFSGNVDEYEQERKDDIVNEFEAQVDKSNKQEDHEQEYEKKQ</sequence>
<feature type="compositionally biased region" description="Basic and acidic residues" evidence="1">
    <location>
        <begin position="302"/>
        <end position="312"/>
    </location>
</feature>
<feature type="compositionally biased region" description="Low complexity" evidence="1">
    <location>
        <begin position="243"/>
        <end position="253"/>
    </location>
</feature>
<feature type="compositionally biased region" description="Polar residues" evidence="1">
    <location>
        <begin position="69"/>
        <end position="79"/>
    </location>
</feature>
<accession>A0A5J4UZW3</accession>
<proteinExistence type="predicted"/>
<dbReference type="AlphaFoldDB" id="A0A5J4UZW3"/>
<feature type="compositionally biased region" description="Low complexity" evidence="1">
    <location>
        <begin position="49"/>
        <end position="68"/>
    </location>
</feature>
<feature type="region of interest" description="Disordered" evidence="1">
    <location>
        <begin position="287"/>
        <end position="363"/>
    </location>
</feature>
<feature type="non-terminal residue" evidence="2">
    <location>
        <position position="363"/>
    </location>
</feature>
<feature type="region of interest" description="Disordered" evidence="1">
    <location>
        <begin position="28"/>
        <end position="79"/>
    </location>
</feature>
<feature type="region of interest" description="Disordered" evidence="1">
    <location>
        <begin position="239"/>
        <end position="266"/>
    </location>
</feature>
<evidence type="ECO:0000313" key="2">
    <source>
        <dbReference type="EMBL" id="KAA6376276.1"/>
    </source>
</evidence>
<dbReference type="Proteomes" id="UP000324800">
    <property type="component" value="Unassembled WGS sequence"/>
</dbReference>
<name>A0A5J4UZW3_9EUKA</name>
<reference evidence="2 3" key="1">
    <citation type="submission" date="2019-03" db="EMBL/GenBank/DDBJ databases">
        <title>Single cell metagenomics reveals metabolic interactions within the superorganism composed of flagellate Streblomastix strix and complex community of Bacteroidetes bacteria on its surface.</title>
        <authorList>
            <person name="Treitli S.C."/>
            <person name="Kolisko M."/>
            <person name="Husnik F."/>
            <person name="Keeling P."/>
            <person name="Hampl V."/>
        </authorList>
    </citation>
    <scope>NUCLEOTIDE SEQUENCE [LARGE SCALE GENOMIC DNA]</scope>
    <source>
        <strain evidence="2">ST1C</strain>
    </source>
</reference>
<feature type="compositionally biased region" description="Basic residues" evidence="1">
    <location>
        <begin position="313"/>
        <end position="322"/>
    </location>
</feature>
<organism evidence="2 3">
    <name type="scientific">Streblomastix strix</name>
    <dbReference type="NCBI Taxonomy" id="222440"/>
    <lineage>
        <taxon>Eukaryota</taxon>
        <taxon>Metamonada</taxon>
        <taxon>Preaxostyla</taxon>
        <taxon>Oxymonadida</taxon>
        <taxon>Streblomastigidae</taxon>
        <taxon>Streblomastix</taxon>
    </lineage>
</organism>
<protein>
    <submittedName>
        <fullName evidence="2">Uncharacterized protein</fullName>
    </submittedName>
</protein>
<dbReference type="EMBL" id="SNRW01010639">
    <property type="protein sequence ID" value="KAA6376276.1"/>
    <property type="molecule type" value="Genomic_DNA"/>
</dbReference>
<comment type="caution">
    <text evidence="2">The sequence shown here is derived from an EMBL/GenBank/DDBJ whole genome shotgun (WGS) entry which is preliminary data.</text>
</comment>
<gene>
    <name evidence="2" type="ORF">EZS28_028197</name>
</gene>
<feature type="compositionally biased region" description="Basic and acidic residues" evidence="1">
    <location>
        <begin position="345"/>
        <end position="363"/>
    </location>
</feature>
<evidence type="ECO:0000313" key="3">
    <source>
        <dbReference type="Proteomes" id="UP000324800"/>
    </source>
</evidence>